<accession>A0A8J5S8J0</accession>
<evidence type="ECO:0000313" key="3">
    <source>
        <dbReference type="Proteomes" id="UP000729402"/>
    </source>
</evidence>
<feature type="signal peptide" evidence="1">
    <location>
        <begin position="1"/>
        <end position="22"/>
    </location>
</feature>
<dbReference type="Proteomes" id="UP000729402">
    <property type="component" value="Unassembled WGS sequence"/>
</dbReference>
<reference evidence="2" key="2">
    <citation type="submission" date="2021-02" db="EMBL/GenBank/DDBJ databases">
        <authorList>
            <person name="Kimball J.A."/>
            <person name="Haas M.W."/>
            <person name="Macchietto M."/>
            <person name="Kono T."/>
            <person name="Duquette J."/>
            <person name="Shao M."/>
        </authorList>
    </citation>
    <scope>NUCLEOTIDE SEQUENCE</scope>
    <source>
        <tissue evidence="2">Fresh leaf tissue</tissue>
    </source>
</reference>
<dbReference type="AlphaFoldDB" id="A0A8J5S8J0"/>
<feature type="chain" id="PRO_5035278888" evidence="1">
    <location>
        <begin position="23"/>
        <end position="85"/>
    </location>
</feature>
<evidence type="ECO:0000256" key="1">
    <source>
        <dbReference type="SAM" id="SignalP"/>
    </source>
</evidence>
<sequence length="85" mass="9117">MLLVSLAIFGCFFAILAHGVSASDDMDSSKIRVTPCDVNDLGQYCCSPFHPEIGCFPQKLECIIACCSKSKNRSCGGPLLSSVLR</sequence>
<gene>
    <name evidence="2" type="ORF">GUJ93_ZPchr0001g32837</name>
</gene>
<keyword evidence="1" id="KW-0732">Signal</keyword>
<keyword evidence="3" id="KW-1185">Reference proteome</keyword>
<proteinExistence type="predicted"/>
<name>A0A8J5S8J0_ZIZPA</name>
<dbReference type="EMBL" id="JAAALK010000288">
    <property type="protein sequence ID" value="KAG8051699.1"/>
    <property type="molecule type" value="Genomic_DNA"/>
</dbReference>
<protein>
    <submittedName>
        <fullName evidence="2">Uncharacterized protein</fullName>
    </submittedName>
</protein>
<organism evidence="2 3">
    <name type="scientific">Zizania palustris</name>
    <name type="common">Northern wild rice</name>
    <dbReference type="NCBI Taxonomy" id="103762"/>
    <lineage>
        <taxon>Eukaryota</taxon>
        <taxon>Viridiplantae</taxon>
        <taxon>Streptophyta</taxon>
        <taxon>Embryophyta</taxon>
        <taxon>Tracheophyta</taxon>
        <taxon>Spermatophyta</taxon>
        <taxon>Magnoliopsida</taxon>
        <taxon>Liliopsida</taxon>
        <taxon>Poales</taxon>
        <taxon>Poaceae</taxon>
        <taxon>BOP clade</taxon>
        <taxon>Oryzoideae</taxon>
        <taxon>Oryzeae</taxon>
        <taxon>Zizaniinae</taxon>
        <taxon>Zizania</taxon>
    </lineage>
</organism>
<comment type="caution">
    <text evidence="2">The sequence shown here is derived from an EMBL/GenBank/DDBJ whole genome shotgun (WGS) entry which is preliminary data.</text>
</comment>
<evidence type="ECO:0000313" key="2">
    <source>
        <dbReference type="EMBL" id="KAG8051699.1"/>
    </source>
</evidence>
<reference evidence="2" key="1">
    <citation type="journal article" date="2021" name="bioRxiv">
        <title>Whole Genome Assembly and Annotation of Northern Wild Rice, Zizania palustris L., Supports a Whole Genome Duplication in the Zizania Genus.</title>
        <authorList>
            <person name="Haas M."/>
            <person name="Kono T."/>
            <person name="Macchietto M."/>
            <person name="Millas R."/>
            <person name="McGilp L."/>
            <person name="Shao M."/>
            <person name="Duquette J."/>
            <person name="Hirsch C.N."/>
            <person name="Kimball J."/>
        </authorList>
    </citation>
    <scope>NUCLEOTIDE SEQUENCE</scope>
    <source>
        <tissue evidence="2">Fresh leaf tissue</tissue>
    </source>
</reference>